<evidence type="ECO:0000256" key="1">
    <source>
        <dbReference type="SAM" id="SignalP"/>
    </source>
</evidence>
<protein>
    <submittedName>
        <fullName evidence="2">Uncharacterized protein</fullName>
    </submittedName>
</protein>
<keyword evidence="1" id="KW-0732">Signal</keyword>
<dbReference type="Proteomes" id="UP000199759">
    <property type="component" value="Unassembled WGS sequence"/>
</dbReference>
<evidence type="ECO:0000313" key="3">
    <source>
        <dbReference type="Proteomes" id="UP000199759"/>
    </source>
</evidence>
<keyword evidence="3" id="KW-1185">Reference proteome</keyword>
<organism evidence="2 3">
    <name type="scientific">Maricaulis salignorans</name>
    <dbReference type="NCBI Taxonomy" id="144026"/>
    <lineage>
        <taxon>Bacteria</taxon>
        <taxon>Pseudomonadati</taxon>
        <taxon>Pseudomonadota</taxon>
        <taxon>Alphaproteobacteria</taxon>
        <taxon>Maricaulales</taxon>
        <taxon>Maricaulaceae</taxon>
        <taxon>Maricaulis</taxon>
    </lineage>
</organism>
<dbReference type="AlphaFoldDB" id="A0A1G9RQK8"/>
<sequence>MFGTRKLLTPLALALLASSGTQAQTAPAPNLLAVQQTRPAAEPASPDAPRSMTINWDQARADARRQGAANGAPVAAARLAPEMPRPSNREAAEVANTRLPVLVPNMAVLSASPPPAVLLFPRPDFYTLSISGDGLVIEVFGTRLAHAVAPDAVTARQLRATGPDALRVSATEYGQVADFNRYGAAYSVTLECDNPQSDPRCADDVLVRRLARSLVIAAGSPGEGG</sequence>
<dbReference type="RefSeq" id="WP_091769361.1">
    <property type="nucleotide sequence ID" value="NZ_FNHG01000007.1"/>
</dbReference>
<proteinExistence type="predicted"/>
<gene>
    <name evidence="2" type="ORF">SAMN04488568_107116</name>
</gene>
<feature type="signal peptide" evidence="1">
    <location>
        <begin position="1"/>
        <end position="23"/>
    </location>
</feature>
<feature type="chain" id="PRO_5011489961" evidence="1">
    <location>
        <begin position="24"/>
        <end position="225"/>
    </location>
</feature>
<reference evidence="2 3" key="1">
    <citation type="submission" date="2016-10" db="EMBL/GenBank/DDBJ databases">
        <authorList>
            <person name="de Groot N.N."/>
        </authorList>
    </citation>
    <scope>NUCLEOTIDE SEQUENCE [LARGE SCALE GENOMIC DNA]</scope>
    <source>
        <strain evidence="2 3">DSM 16077</strain>
    </source>
</reference>
<dbReference type="EMBL" id="FNHG01000007">
    <property type="protein sequence ID" value="SDM25501.1"/>
    <property type="molecule type" value="Genomic_DNA"/>
</dbReference>
<dbReference type="OrthoDB" id="7188685at2"/>
<dbReference type="STRING" id="144026.SAMN04488568_107116"/>
<evidence type="ECO:0000313" key="2">
    <source>
        <dbReference type="EMBL" id="SDM25501.1"/>
    </source>
</evidence>
<accession>A0A1G9RQK8</accession>
<name>A0A1G9RQK8_9PROT</name>